<dbReference type="EMBL" id="AQQO01000307">
    <property type="protein sequence ID" value="EON88705.1"/>
    <property type="molecule type" value="Genomic_DNA"/>
</dbReference>
<evidence type="ECO:0000256" key="1">
    <source>
        <dbReference type="SAM" id="Phobius"/>
    </source>
</evidence>
<gene>
    <name evidence="2" type="ORF">PLESHI_09218</name>
</gene>
<dbReference type="RefSeq" id="WP_010863463.1">
    <property type="nucleotide sequence ID" value="NZ_AQQO01000307.1"/>
</dbReference>
<keyword evidence="1" id="KW-1133">Transmembrane helix</keyword>
<accession>R8AQU7</accession>
<feature type="transmembrane region" description="Helical" evidence="1">
    <location>
        <begin position="6"/>
        <end position="24"/>
    </location>
</feature>
<name>R8AQU7_PLESH</name>
<evidence type="ECO:0000313" key="3">
    <source>
        <dbReference type="Proteomes" id="UP000014012"/>
    </source>
</evidence>
<comment type="caution">
    <text evidence="2">The sequence shown here is derived from an EMBL/GenBank/DDBJ whole genome shotgun (WGS) entry which is preliminary data.</text>
</comment>
<evidence type="ECO:0000313" key="2">
    <source>
        <dbReference type="EMBL" id="EON88705.1"/>
    </source>
</evidence>
<dbReference type="Proteomes" id="UP000014012">
    <property type="component" value="Unassembled WGS sequence"/>
</dbReference>
<dbReference type="AlphaFoldDB" id="R8AQU7"/>
<feature type="non-terminal residue" evidence="2">
    <location>
        <position position="112"/>
    </location>
</feature>
<proteinExistence type="predicted"/>
<keyword evidence="1" id="KW-0472">Membrane</keyword>
<keyword evidence="1" id="KW-0812">Transmembrane</keyword>
<dbReference type="HOGENOM" id="CLU_2151144_0_0_6"/>
<sequence length="112" mass="12714">MDVETIVKLVGAIVAILGIWKILYEFKTGRKAHLRAEYEFAKKFLSEIDSQNIHPFPLEKGYQAIAGTNTVKASEVEYILTLEDPVQCLKDYVLSKQLMDKMDTTGDLKLSF</sequence>
<protein>
    <submittedName>
        <fullName evidence="2">Uncharacterized protein</fullName>
    </submittedName>
</protein>
<organism evidence="2 3">
    <name type="scientific">Plesiomonas shigelloides 302-73</name>
    <dbReference type="NCBI Taxonomy" id="1315976"/>
    <lineage>
        <taxon>Bacteria</taxon>
        <taxon>Pseudomonadati</taxon>
        <taxon>Pseudomonadota</taxon>
        <taxon>Gammaproteobacteria</taxon>
        <taxon>Enterobacterales</taxon>
        <taxon>Enterobacteriaceae</taxon>
        <taxon>Plesiomonas</taxon>
    </lineage>
</organism>
<reference evidence="2 3" key="1">
    <citation type="journal article" date="2013" name="Genome Announc.">
        <title>Genome Sequence of Plesiomonas shigelloides Strain 302-73 (Serotype O1).</title>
        <authorList>
            <person name="Pique N."/>
            <person name="Aquilini E."/>
            <person name="Alioto T."/>
            <person name="Minana-Galbis D."/>
            <person name="Tomas J.M."/>
        </authorList>
    </citation>
    <scope>NUCLEOTIDE SEQUENCE [LARGE SCALE GENOMIC DNA]</scope>
    <source>
        <strain evidence="2 3">302-73</strain>
    </source>
</reference>
<keyword evidence="3" id="KW-1185">Reference proteome</keyword>